<evidence type="ECO:0000313" key="2">
    <source>
        <dbReference type="EMBL" id="GJS73669.1"/>
    </source>
</evidence>
<evidence type="ECO:0000313" key="3">
    <source>
        <dbReference type="Proteomes" id="UP001151760"/>
    </source>
</evidence>
<sequence>MGVGAYEANDVEGVGRAGQGRTKSGMGSVEDGRSNEGGCIDTPKEQRLNTNRTLQGVVSQGRLALYIIHRNISTGSCTVGTTPKSTKKFFIQIASFEASQAVIYSDSACGVLPL</sequence>
<dbReference type="Proteomes" id="UP001151760">
    <property type="component" value="Unassembled WGS sequence"/>
</dbReference>
<dbReference type="EMBL" id="BQNB010010171">
    <property type="protein sequence ID" value="GJS73669.1"/>
    <property type="molecule type" value="Genomic_DNA"/>
</dbReference>
<name>A0ABQ4Y7L1_9ASTR</name>
<gene>
    <name evidence="2" type="ORF">Tco_0706510</name>
</gene>
<organism evidence="2 3">
    <name type="scientific">Tanacetum coccineum</name>
    <dbReference type="NCBI Taxonomy" id="301880"/>
    <lineage>
        <taxon>Eukaryota</taxon>
        <taxon>Viridiplantae</taxon>
        <taxon>Streptophyta</taxon>
        <taxon>Embryophyta</taxon>
        <taxon>Tracheophyta</taxon>
        <taxon>Spermatophyta</taxon>
        <taxon>Magnoliopsida</taxon>
        <taxon>eudicotyledons</taxon>
        <taxon>Gunneridae</taxon>
        <taxon>Pentapetalae</taxon>
        <taxon>asterids</taxon>
        <taxon>campanulids</taxon>
        <taxon>Asterales</taxon>
        <taxon>Asteraceae</taxon>
        <taxon>Asteroideae</taxon>
        <taxon>Anthemideae</taxon>
        <taxon>Anthemidinae</taxon>
        <taxon>Tanacetum</taxon>
    </lineage>
</organism>
<comment type="caution">
    <text evidence="2">The sequence shown here is derived from an EMBL/GenBank/DDBJ whole genome shotgun (WGS) entry which is preliminary data.</text>
</comment>
<protein>
    <submittedName>
        <fullName evidence="2">Uncharacterized protein</fullName>
    </submittedName>
</protein>
<proteinExistence type="predicted"/>
<feature type="region of interest" description="Disordered" evidence="1">
    <location>
        <begin position="1"/>
        <end position="45"/>
    </location>
</feature>
<reference evidence="2" key="2">
    <citation type="submission" date="2022-01" db="EMBL/GenBank/DDBJ databases">
        <authorList>
            <person name="Yamashiro T."/>
            <person name="Shiraishi A."/>
            <person name="Satake H."/>
            <person name="Nakayama K."/>
        </authorList>
    </citation>
    <scope>NUCLEOTIDE SEQUENCE</scope>
</reference>
<reference evidence="2" key="1">
    <citation type="journal article" date="2022" name="Int. J. Mol. Sci.">
        <title>Draft Genome of Tanacetum Coccineum: Genomic Comparison of Closely Related Tanacetum-Family Plants.</title>
        <authorList>
            <person name="Yamashiro T."/>
            <person name="Shiraishi A."/>
            <person name="Nakayama K."/>
            <person name="Satake H."/>
        </authorList>
    </citation>
    <scope>NUCLEOTIDE SEQUENCE</scope>
</reference>
<accession>A0ABQ4Y7L1</accession>
<keyword evidence="3" id="KW-1185">Reference proteome</keyword>
<evidence type="ECO:0000256" key="1">
    <source>
        <dbReference type="SAM" id="MobiDB-lite"/>
    </source>
</evidence>